<protein>
    <submittedName>
        <fullName evidence="1">Uncharacterized protein</fullName>
    </submittedName>
</protein>
<reference evidence="1 2" key="1">
    <citation type="journal article" date="2024" name="Chem. Sci.">
        <title>Discovery of megapolipeptins by genome mining of a Burkholderiales bacteria collection.</title>
        <authorList>
            <person name="Paulo B.S."/>
            <person name="Recchia M.J.J."/>
            <person name="Lee S."/>
            <person name="Fergusson C.H."/>
            <person name="Romanowski S.B."/>
            <person name="Hernandez A."/>
            <person name="Krull N."/>
            <person name="Liu D.Y."/>
            <person name="Cavanagh H."/>
            <person name="Bos A."/>
            <person name="Gray C.A."/>
            <person name="Murphy B.T."/>
            <person name="Linington R.G."/>
            <person name="Eustaquio A.S."/>
        </authorList>
    </citation>
    <scope>NUCLEOTIDE SEQUENCE [LARGE SCALE GENOMIC DNA]</scope>
    <source>
        <strain evidence="1 2">RL17-350-BIC-A</strain>
    </source>
</reference>
<evidence type="ECO:0000313" key="2">
    <source>
        <dbReference type="Proteomes" id="UP001629230"/>
    </source>
</evidence>
<sequence>MREYSLNATQSLDAVLSPRHAQRLCAARQTRVLDAGEFLCHQGDDARDASLIALQRSHVVLIAPDAMLQLLRTDGDCAVHVIRLVLDRSR</sequence>
<dbReference type="RefSeq" id="WP_408178640.1">
    <property type="nucleotide sequence ID" value="NZ_JAQQEZ010000015.1"/>
</dbReference>
<dbReference type="Proteomes" id="UP001629230">
    <property type="component" value="Unassembled WGS sequence"/>
</dbReference>
<accession>A0ABW9AW02</accession>
<organism evidence="1 2">
    <name type="scientific">Paraburkholderia dipogonis</name>
    <dbReference type="NCBI Taxonomy" id="1211383"/>
    <lineage>
        <taxon>Bacteria</taxon>
        <taxon>Pseudomonadati</taxon>
        <taxon>Pseudomonadota</taxon>
        <taxon>Betaproteobacteria</taxon>
        <taxon>Burkholderiales</taxon>
        <taxon>Burkholderiaceae</taxon>
        <taxon>Paraburkholderia</taxon>
    </lineage>
</organism>
<name>A0ABW9AW02_9BURK</name>
<keyword evidence="2" id="KW-1185">Reference proteome</keyword>
<dbReference type="SUPFAM" id="SSF51206">
    <property type="entry name" value="cAMP-binding domain-like"/>
    <property type="match status" value="1"/>
</dbReference>
<dbReference type="EMBL" id="JAQQEZ010000015">
    <property type="protein sequence ID" value="MFM0003624.1"/>
    <property type="molecule type" value="Genomic_DNA"/>
</dbReference>
<gene>
    <name evidence="1" type="ORF">PQR57_21610</name>
</gene>
<evidence type="ECO:0000313" key="1">
    <source>
        <dbReference type="EMBL" id="MFM0003624.1"/>
    </source>
</evidence>
<comment type="caution">
    <text evidence="1">The sequence shown here is derived from an EMBL/GenBank/DDBJ whole genome shotgun (WGS) entry which is preliminary data.</text>
</comment>
<dbReference type="InterPro" id="IPR018490">
    <property type="entry name" value="cNMP-bd_dom_sf"/>
</dbReference>
<proteinExistence type="predicted"/>